<accession>A0A3A1P3W4</accession>
<dbReference type="PANTHER" id="PTHR21666">
    <property type="entry name" value="PEPTIDASE-RELATED"/>
    <property type="match status" value="1"/>
</dbReference>
<dbReference type="GO" id="GO:0004222">
    <property type="term" value="F:metalloendopeptidase activity"/>
    <property type="evidence" value="ECO:0007669"/>
    <property type="project" value="TreeGrafter"/>
</dbReference>
<evidence type="ECO:0000259" key="3">
    <source>
        <dbReference type="Pfam" id="PF01551"/>
    </source>
</evidence>
<dbReference type="CDD" id="cd12797">
    <property type="entry name" value="M23_peptidase"/>
    <property type="match status" value="1"/>
</dbReference>
<protein>
    <submittedName>
        <fullName evidence="4">M23 family peptidase</fullName>
    </submittedName>
</protein>
<evidence type="ECO:0000256" key="2">
    <source>
        <dbReference type="SAM" id="SignalP"/>
    </source>
</evidence>
<dbReference type="SUPFAM" id="SSF51261">
    <property type="entry name" value="Duplicated hybrid motif"/>
    <property type="match status" value="1"/>
</dbReference>
<dbReference type="RefSeq" id="WP_119593212.1">
    <property type="nucleotide sequence ID" value="NZ_QXFM01000112.1"/>
</dbReference>
<dbReference type="OrthoDB" id="9815245at2"/>
<gene>
    <name evidence="4" type="ORF">D2V17_12895</name>
</gene>
<dbReference type="InterPro" id="IPR016047">
    <property type="entry name" value="M23ase_b-sheet_dom"/>
</dbReference>
<proteinExistence type="predicted"/>
<sequence length="222" mass="22858">MLSKIATALVALTGLAAAPALANETTVGVAASAGASTASGGVDTEFSELFANWQTLETGGRVTQSGDIMAGPSIAISVPSRMPLENAVLTSGYGMRNHPILRQRRGHKGVDLAAPTGTPVYATADGMVGMAQPFSSYGNYVQIEHGGAMQTRYAHLSSYVVNVGDNVQKGDLIGYVGSTGRSTGPHLHYEVRVAGEAVNPIPYMTAELAIDNSPLAARGGPE</sequence>
<name>A0A3A1P3W4_9SPHN</name>
<dbReference type="Pfam" id="PF01551">
    <property type="entry name" value="Peptidase_M23"/>
    <property type="match status" value="1"/>
</dbReference>
<keyword evidence="1 2" id="KW-0732">Signal</keyword>
<dbReference type="InterPro" id="IPR050570">
    <property type="entry name" value="Cell_wall_metabolism_enzyme"/>
</dbReference>
<dbReference type="PANTHER" id="PTHR21666:SF289">
    <property type="entry name" value="L-ALA--D-GLU ENDOPEPTIDASE"/>
    <property type="match status" value="1"/>
</dbReference>
<comment type="caution">
    <text evidence="4">The sequence shown here is derived from an EMBL/GenBank/DDBJ whole genome shotgun (WGS) entry which is preliminary data.</text>
</comment>
<dbReference type="Proteomes" id="UP000265366">
    <property type="component" value="Unassembled WGS sequence"/>
</dbReference>
<evidence type="ECO:0000313" key="5">
    <source>
        <dbReference type="Proteomes" id="UP000265366"/>
    </source>
</evidence>
<organism evidence="4 5">
    <name type="scientific">Aurantiacibacter xanthus</name>
    <dbReference type="NCBI Taxonomy" id="1784712"/>
    <lineage>
        <taxon>Bacteria</taxon>
        <taxon>Pseudomonadati</taxon>
        <taxon>Pseudomonadota</taxon>
        <taxon>Alphaproteobacteria</taxon>
        <taxon>Sphingomonadales</taxon>
        <taxon>Erythrobacteraceae</taxon>
        <taxon>Aurantiacibacter</taxon>
    </lineage>
</organism>
<reference evidence="4 5" key="1">
    <citation type="submission" date="2018-08" db="EMBL/GenBank/DDBJ databases">
        <title>Erythrobacter zhengii sp.nov., a bacterium isolated from deep-sea sediment.</title>
        <authorList>
            <person name="Fang C."/>
            <person name="Wu Y.-H."/>
            <person name="Sun C."/>
            <person name="Wang H."/>
            <person name="Cheng H."/>
            <person name="Meng F.-X."/>
            <person name="Wang C.-S."/>
            <person name="Xu X.-W."/>
        </authorList>
    </citation>
    <scope>NUCLEOTIDE SEQUENCE [LARGE SCALE GENOMIC DNA]</scope>
    <source>
        <strain evidence="4 5">CCTCC AB 2015396</strain>
    </source>
</reference>
<feature type="signal peptide" evidence="2">
    <location>
        <begin position="1"/>
        <end position="22"/>
    </location>
</feature>
<keyword evidence="5" id="KW-1185">Reference proteome</keyword>
<evidence type="ECO:0000313" key="4">
    <source>
        <dbReference type="EMBL" id="RIV83485.1"/>
    </source>
</evidence>
<dbReference type="EMBL" id="QXFM01000112">
    <property type="protein sequence ID" value="RIV83485.1"/>
    <property type="molecule type" value="Genomic_DNA"/>
</dbReference>
<dbReference type="FunFam" id="2.70.70.10:FF:000006">
    <property type="entry name" value="M23 family peptidase"/>
    <property type="match status" value="1"/>
</dbReference>
<evidence type="ECO:0000256" key="1">
    <source>
        <dbReference type="ARBA" id="ARBA00022729"/>
    </source>
</evidence>
<dbReference type="AlphaFoldDB" id="A0A3A1P3W4"/>
<feature type="chain" id="PRO_5017423718" evidence="2">
    <location>
        <begin position="23"/>
        <end position="222"/>
    </location>
</feature>
<dbReference type="InterPro" id="IPR011055">
    <property type="entry name" value="Dup_hybrid_motif"/>
</dbReference>
<dbReference type="Gene3D" id="2.70.70.10">
    <property type="entry name" value="Glucose Permease (Domain IIA)"/>
    <property type="match status" value="1"/>
</dbReference>
<feature type="domain" description="M23ase beta-sheet core" evidence="3">
    <location>
        <begin position="106"/>
        <end position="200"/>
    </location>
</feature>